<sequence length="147" mass="15461">MTRSSNGFTLIEVMIVVAILGILAAMAIPLYQGYVAKSQVSRAVGELGQYRTSIEGAVGSNKPVTNEAIGYILSNITTGDLATDIATVNPDGSGQLQVTLGGNAHPNVTGVLITFERSDQGRWQCVIDNSANPAGWSDMYLPSGCRL</sequence>
<dbReference type="Pfam" id="PF07963">
    <property type="entry name" value="N_methyl"/>
    <property type="match status" value="1"/>
</dbReference>
<comment type="caution">
    <text evidence="5">The sequence shown here is derived from an EMBL/GenBank/DDBJ whole genome shotgun (WGS) entry which is preliminary data.</text>
</comment>
<reference evidence="6" key="1">
    <citation type="journal article" date="2019" name="Int. J. Syst. Evol. Microbiol.">
        <title>The Global Catalogue of Microorganisms (GCM) 10K type strain sequencing project: providing services to taxonomists for standard genome sequencing and annotation.</title>
        <authorList>
            <consortium name="The Broad Institute Genomics Platform"/>
            <consortium name="The Broad Institute Genome Sequencing Center for Infectious Disease"/>
            <person name="Wu L."/>
            <person name="Ma J."/>
        </authorList>
    </citation>
    <scope>NUCLEOTIDE SEQUENCE [LARGE SCALE GENOMIC DNA]</scope>
    <source>
        <strain evidence="6">KCTC 22280</strain>
    </source>
</reference>
<organism evidence="5 6">
    <name type="scientific">Marinobacter zhanjiangensis</name>
    <dbReference type="NCBI Taxonomy" id="578215"/>
    <lineage>
        <taxon>Bacteria</taxon>
        <taxon>Pseudomonadati</taxon>
        <taxon>Pseudomonadota</taxon>
        <taxon>Gammaproteobacteria</taxon>
        <taxon>Pseudomonadales</taxon>
        <taxon>Marinobacteraceae</taxon>
        <taxon>Marinobacter</taxon>
    </lineage>
</organism>
<proteinExistence type="inferred from homology"/>
<evidence type="ECO:0000313" key="6">
    <source>
        <dbReference type="Proteomes" id="UP000601597"/>
    </source>
</evidence>
<evidence type="ECO:0000256" key="3">
    <source>
        <dbReference type="ARBA" id="ARBA00029638"/>
    </source>
</evidence>
<dbReference type="EMBL" id="BMXV01000005">
    <property type="protein sequence ID" value="GGY76203.1"/>
    <property type="molecule type" value="Genomic_DNA"/>
</dbReference>
<gene>
    <name evidence="5" type="primary">pilA</name>
    <name evidence="5" type="ORF">GCM10007071_24520</name>
</gene>
<evidence type="ECO:0000313" key="5">
    <source>
        <dbReference type="EMBL" id="GGY76203.1"/>
    </source>
</evidence>
<evidence type="ECO:0000256" key="2">
    <source>
        <dbReference type="ARBA" id="ARBA00022481"/>
    </source>
</evidence>
<dbReference type="InterPro" id="IPR045584">
    <property type="entry name" value="Pilin-like"/>
</dbReference>
<keyword evidence="6" id="KW-1185">Reference proteome</keyword>
<dbReference type="InterPro" id="IPR012902">
    <property type="entry name" value="N_methyl_site"/>
</dbReference>
<feature type="transmembrane region" description="Helical" evidence="4">
    <location>
        <begin position="7"/>
        <end position="31"/>
    </location>
</feature>
<keyword evidence="4" id="KW-1133">Transmembrane helix</keyword>
<dbReference type="RefSeq" id="WP_189576812.1">
    <property type="nucleotide sequence ID" value="NZ_BMXV01000005.1"/>
</dbReference>
<dbReference type="Proteomes" id="UP000601597">
    <property type="component" value="Unassembled WGS sequence"/>
</dbReference>
<dbReference type="NCBIfam" id="TIGR02532">
    <property type="entry name" value="IV_pilin_GFxxxE"/>
    <property type="match status" value="1"/>
</dbReference>
<keyword evidence="4" id="KW-0812">Transmembrane</keyword>
<keyword evidence="2" id="KW-0488">Methylation</keyword>
<dbReference type="PANTHER" id="PTHR30093:SF34">
    <property type="entry name" value="PREPILIN PEPTIDASE-DEPENDENT PROTEIN D"/>
    <property type="match status" value="1"/>
</dbReference>
<name>A0ABQ3B6S1_9GAMM</name>
<comment type="similarity">
    <text evidence="1">Belongs to the N-Me-Phe pilin family.</text>
</comment>
<protein>
    <recommendedName>
        <fullName evidence="3">Pilin</fullName>
    </recommendedName>
</protein>
<dbReference type="InterPro" id="IPR001082">
    <property type="entry name" value="Pilin"/>
</dbReference>
<dbReference type="Gene3D" id="3.30.700.10">
    <property type="entry name" value="Glycoprotein, Type 4 Pilin"/>
    <property type="match status" value="1"/>
</dbReference>
<dbReference type="PANTHER" id="PTHR30093">
    <property type="entry name" value="GENERAL SECRETION PATHWAY PROTEIN G"/>
    <property type="match status" value="1"/>
</dbReference>
<keyword evidence="4" id="KW-0472">Membrane</keyword>
<accession>A0ABQ3B6S1</accession>
<dbReference type="SUPFAM" id="SSF54523">
    <property type="entry name" value="Pili subunits"/>
    <property type="match status" value="1"/>
</dbReference>
<evidence type="ECO:0000256" key="4">
    <source>
        <dbReference type="SAM" id="Phobius"/>
    </source>
</evidence>
<dbReference type="Pfam" id="PF00114">
    <property type="entry name" value="Pilin"/>
    <property type="match status" value="1"/>
</dbReference>
<evidence type="ECO:0000256" key="1">
    <source>
        <dbReference type="ARBA" id="ARBA00005233"/>
    </source>
</evidence>